<feature type="region of interest" description="Disordered" evidence="1">
    <location>
        <begin position="280"/>
        <end position="311"/>
    </location>
</feature>
<evidence type="ECO:0008006" key="3">
    <source>
        <dbReference type="Google" id="ProtNLM"/>
    </source>
</evidence>
<reference evidence="2" key="1">
    <citation type="submission" date="2018-06" db="EMBL/GenBank/DDBJ databases">
        <authorList>
            <person name="Zhirakovskaya E."/>
        </authorList>
    </citation>
    <scope>NUCLEOTIDE SEQUENCE</scope>
</reference>
<proteinExistence type="predicted"/>
<evidence type="ECO:0000256" key="1">
    <source>
        <dbReference type="SAM" id="MobiDB-lite"/>
    </source>
</evidence>
<sequence length="311" mass="35196">MINPFGWIGSQIVRWLTDERPLAGTPQCNFDRLSFEMRPCDVLLVEGRSRVSDVIKTITQSQWTHAALYIGRLHDIEDETTREHVSWLYDGDPNDQLIIEPMLGKGTIVSPLNNYAKDHVRICRPTGLSRGDARRVVGFAAKHLGRDYDVRQILDLGRFLLPYSFLPRRWRSSLFEHNIGPSTRTVCSTMIASAFSSVQFPIMPVVHRSEDGKVKLYKRNTRLYVPRDFDTSPYFEIIKYPILGLDDLAVYRRLPWDTEGVICNDENECFIPGENGAAPVMVTDPAGKPDQHDAADEPDPLKSKPATPGGL</sequence>
<gene>
    <name evidence="2" type="ORF">MNBD_GAMMA19-1127</name>
</gene>
<organism evidence="2">
    <name type="scientific">hydrothermal vent metagenome</name>
    <dbReference type="NCBI Taxonomy" id="652676"/>
    <lineage>
        <taxon>unclassified sequences</taxon>
        <taxon>metagenomes</taxon>
        <taxon>ecological metagenomes</taxon>
    </lineage>
</organism>
<evidence type="ECO:0000313" key="2">
    <source>
        <dbReference type="EMBL" id="VAX05995.1"/>
    </source>
</evidence>
<dbReference type="InterPro" id="IPR024453">
    <property type="entry name" value="Peptidase_C92"/>
</dbReference>
<dbReference type="SUPFAM" id="SSF54001">
    <property type="entry name" value="Cysteine proteinases"/>
    <property type="match status" value="1"/>
</dbReference>
<feature type="compositionally biased region" description="Basic and acidic residues" evidence="1">
    <location>
        <begin position="287"/>
        <end position="302"/>
    </location>
</feature>
<dbReference type="EMBL" id="UOFV01000558">
    <property type="protein sequence ID" value="VAX05995.1"/>
    <property type="molecule type" value="Genomic_DNA"/>
</dbReference>
<protein>
    <recommendedName>
        <fullName evidence="3">Lipo-like protein</fullName>
    </recommendedName>
</protein>
<accession>A0A3B1BIF9</accession>
<dbReference type="InterPro" id="IPR038765">
    <property type="entry name" value="Papain-like_cys_pep_sf"/>
</dbReference>
<dbReference type="Gene3D" id="3.90.1720.10">
    <property type="entry name" value="endopeptidase domain like (from Nostoc punctiforme)"/>
    <property type="match status" value="1"/>
</dbReference>
<name>A0A3B1BIF9_9ZZZZ</name>
<dbReference type="AlphaFoldDB" id="A0A3B1BIF9"/>
<dbReference type="Pfam" id="PF05708">
    <property type="entry name" value="Peptidase_C92"/>
    <property type="match status" value="1"/>
</dbReference>